<comment type="subcellular location">
    <subcellularLocation>
        <location evidence="1">Membrane</location>
        <topology evidence="1">Multi-pass membrane protein</topology>
    </subcellularLocation>
</comment>
<dbReference type="EMBL" id="QMBQ01000005">
    <property type="protein sequence ID" value="RAZ75194.1"/>
    <property type="molecule type" value="Genomic_DNA"/>
</dbReference>
<dbReference type="GO" id="GO:0016020">
    <property type="term" value="C:membrane"/>
    <property type="evidence" value="ECO:0007669"/>
    <property type="project" value="UniProtKB-SubCell"/>
</dbReference>
<proteinExistence type="predicted"/>
<name>A0A330GZ45_9HYPH</name>
<keyword evidence="3" id="KW-1133">Transmembrane helix</keyword>
<keyword evidence="2" id="KW-0812">Transmembrane</keyword>
<gene>
    <name evidence="6" type="ORF">DPM35_20050</name>
</gene>
<dbReference type="AlphaFoldDB" id="A0A330GZ45"/>
<keyword evidence="7" id="KW-1185">Reference proteome</keyword>
<reference evidence="6 7" key="2">
    <citation type="submission" date="2018-07" db="EMBL/GenBank/DDBJ databases">
        <title>Diversity of Mesorhizobium strains in Brazil.</title>
        <authorList>
            <person name="Helene L.C.F."/>
            <person name="Dall'Agnol R."/>
            <person name="Delamuta J.R.M."/>
            <person name="Hungria M."/>
        </authorList>
    </citation>
    <scope>NUCLEOTIDE SEQUENCE [LARGE SCALE GENOMIC DNA]</scope>
    <source>
        <strain evidence="6 7">CNPSo 3140</strain>
    </source>
</reference>
<evidence type="ECO:0000256" key="2">
    <source>
        <dbReference type="ARBA" id="ARBA00022692"/>
    </source>
</evidence>
<accession>A0A330GZ45</accession>
<comment type="caution">
    <text evidence="6">The sequence shown here is derived from an EMBL/GenBank/DDBJ whole genome shotgun (WGS) entry which is preliminary data.</text>
</comment>
<sequence>MKSSIIIALGTTAISTISGVLAAWAFERFTFKLVEAVTPRYTGITRATNPWQPDRRGGVARGLACNPQIERPYAKKETDRATKSSHIRISRSCG</sequence>
<dbReference type="SUPFAM" id="SSF161098">
    <property type="entry name" value="MetI-like"/>
    <property type="match status" value="1"/>
</dbReference>
<reference evidence="7" key="1">
    <citation type="submission" date="2018-06" db="EMBL/GenBank/DDBJ databases">
        <authorList>
            <person name="Helene L.C."/>
            <person name="Dall'Agnol R."/>
            <person name="Delamuta J.R."/>
            <person name="Hungria M."/>
        </authorList>
    </citation>
    <scope>NUCLEOTIDE SEQUENCE [LARGE SCALE GENOMIC DNA]</scope>
    <source>
        <strain evidence="7">CNPSo 3140</strain>
    </source>
</reference>
<evidence type="ECO:0000256" key="3">
    <source>
        <dbReference type="ARBA" id="ARBA00022989"/>
    </source>
</evidence>
<evidence type="ECO:0000256" key="1">
    <source>
        <dbReference type="ARBA" id="ARBA00004141"/>
    </source>
</evidence>
<evidence type="ECO:0000256" key="4">
    <source>
        <dbReference type="ARBA" id="ARBA00023136"/>
    </source>
</evidence>
<evidence type="ECO:0000313" key="7">
    <source>
        <dbReference type="Proteomes" id="UP000251956"/>
    </source>
</evidence>
<evidence type="ECO:0000313" key="6">
    <source>
        <dbReference type="EMBL" id="RAZ75194.1"/>
    </source>
</evidence>
<keyword evidence="4" id="KW-0472">Membrane</keyword>
<dbReference type="InterPro" id="IPR035906">
    <property type="entry name" value="MetI-like_sf"/>
</dbReference>
<feature type="region of interest" description="Disordered" evidence="5">
    <location>
        <begin position="74"/>
        <end position="94"/>
    </location>
</feature>
<organism evidence="6 7">
    <name type="scientific">Mesorhizobium atlanticum</name>
    <dbReference type="NCBI Taxonomy" id="2233532"/>
    <lineage>
        <taxon>Bacteria</taxon>
        <taxon>Pseudomonadati</taxon>
        <taxon>Pseudomonadota</taxon>
        <taxon>Alphaproteobacteria</taxon>
        <taxon>Hyphomicrobiales</taxon>
        <taxon>Phyllobacteriaceae</taxon>
        <taxon>Mesorhizobium</taxon>
    </lineage>
</organism>
<protein>
    <submittedName>
        <fullName evidence="6">Uncharacterized protein</fullName>
    </submittedName>
</protein>
<dbReference type="Proteomes" id="UP000251956">
    <property type="component" value="Unassembled WGS sequence"/>
</dbReference>
<feature type="compositionally biased region" description="Basic residues" evidence="5">
    <location>
        <begin position="83"/>
        <end position="94"/>
    </location>
</feature>
<evidence type="ECO:0000256" key="5">
    <source>
        <dbReference type="SAM" id="MobiDB-lite"/>
    </source>
</evidence>